<feature type="region of interest" description="Disordered" evidence="1">
    <location>
        <begin position="1"/>
        <end position="268"/>
    </location>
</feature>
<feature type="region of interest" description="Disordered" evidence="1">
    <location>
        <begin position="470"/>
        <end position="532"/>
    </location>
</feature>
<dbReference type="EMBL" id="JAAAUY010000137">
    <property type="protein sequence ID" value="KAF9334655.1"/>
    <property type="molecule type" value="Genomic_DNA"/>
</dbReference>
<feature type="compositionally biased region" description="Low complexity" evidence="1">
    <location>
        <begin position="31"/>
        <end position="44"/>
    </location>
</feature>
<feature type="compositionally biased region" description="Basic and acidic residues" evidence="1">
    <location>
        <begin position="1"/>
        <end position="10"/>
    </location>
</feature>
<dbReference type="AlphaFoldDB" id="A0A9P5SNK7"/>
<organism evidence="2 3">
    <name type="scientific">Podila minutissima</name>
    <dbReference type="NCBI Taxonomy" id="64525"/>
    <lineage>
        <taxon>Eukaryota</taxon>
        <taxon>Fungi</taxon>
        <taxon>Fungi incertae sedis</taxon>
        <taxon>Mucoromycota</taxon>
        <taxon>Mortierellomycotina</taxon>
        <taxon>Mortierellomycetes</taxon>
        <taxon>Mortierellales</taxon>
        <taxon>Mortierellaceae</taxon>
        <taxon>Podila</taxon>
    </lineage>
</organism>
<feature type="compositionally biased region" description="Basic and acidic residues" evidence="1">
    <location>
        <begin position="382"/>
        <end position="394"/>
    </location>
</feature>
<reference evidence="2" key="1">
    <citation type="journal article" date="2020" name="Fungal Divers.">
        <title>Resolving the Mortierellaceae phylogeny through synthesis of multi-gene phylogenetics and phylogenomics.</title>
        <authorList>
            <person name="Vandepol N."/>
            <person name="Liber J."/>
            <person name="Desiro A."/>
            <person name="Na H."/>
            <person name="Kennedy M."/>
            <person name="Barry K."/>
            <person name="Grigoriev I.V."/>
            <person name="Miller A.N."/>
            <person name="O'Donnell K."/>
            <person name="Stajich J.E."/>
            <person name="Bonito G."/>
        </authorList>
    </citation>
    <scope>NUCLEOTIDE SEQUENCE</scope>
    <source>
        <strain evidence="2">NVP1</strain>
    </source>
</reference>
<feature type="region of interest" description="Disordered" evidence="1">
    <location>
        <begin position="638"/>
        <end position="689"/>
    </location>
</feature>
<feature type="compositionally biased region" description="Low complexity" evidence="1">
    <location>
        <begin position="658"/>
        <end position="677"/>
    </location>
</feature>
<feature type="region of interest" description="Disordered" evidence="1">
    <location>
        <begin position="588"/>
        <end position="619"/>
    </location>
</feature>
<protein>
    <submittedName>
        <fullName evidence="2">Uncharacterized protein</fullName>
    </submittedName>
</protein>
<gene>
    <name evidence="2" type="ORF">BG006_001785</name>
</gene>
<proteinExistence type="predicted"/>
<feature type="compositionally biased region" description="Basic and acidic residues" evidence="1">
    <location>
        <begin position="590"/>
        <end position="605"/>
    </location>
</feature>
<sequence>MAEWITSEHKPRPRRITQARLTPALEIGEQSGSSGPRPPARSNSKTSSDDNQGNQDTGRSSTTSTHRQTRLEMGQRSPPKQPSPTRKPLPDALTAIQDKLAKDQPKIGGYLSRMGVKPVVAANTGHTSTDKKASTSSTKPTTPKATSSSAARNSTGNKGSAKSKKEPALVSIADKIPRGSRAKPIPPKQAQSPLQSAGSKSPSPSTPHSAKEDTSQSTEDDLVIIQPSPSQHSKPSAPLVARPRQTREQPQTIVLSSSPPDSRNDSDLECDIAEIQEPSEADKMMREPSILTIESSKTFSIASDIPSIEVDAIERWVGGVQQALGSDDDETTAIRASNLIPGTTKAINTRQQSSILARPATHGVIKINSSPPHVIPSTFDEQEVKPVSGKDGECSHPQTPQKGRQARVLVPDSLSWTSSAPHNLWTGSSVSPVKGPQAQDDISTIVGGQTTQDTFGLRSLPSFVSDRENLEQEMDEQENDQRPAALPSGLTSSCLQELGLLKRRTSDSNSPRKRRTSAGWNSELGSDPLHEDPEEDVMMAQRGYFSSSFGAAPSTQSPLSYNYGLASIDEDSPKYQPMARLRHAMGQQAEGREDVEGGDVHDGSRDSSYPSVESMRGQESYEDFHRRILANTRVHVLDDSQPSLPSMPSMTGLSTLQSFPSIPSLPTLPSFSSMPSSAAFHEQEPIQEP</sequence>
<dbReference type="Proteomes" id="UP000696485">
    <property type="component" value="Unassembled WGS sequence"/>
</dbReference>
<feature type="compositionally biased region" description="Low complexity" evidence="1">
    <location>
        <begin position="57"/>
        <end position="66"/>
    </location>
</feature>
<evidence type="ECO:0000313" key="2">
    <source>
        <dbReference type="EMBL" id="KAF9334655.1"/>
    </source>
</evidence>
<feature type="compositionally biased region" description="Low complexity" evidence="1">
    <location>
        <begin position="134"/>
        <end position="151"/>
    </location>
</feature>
<evidence type="ECO:0000313" key="3">
    <source>
        <dbReference type="Proteomes" id="UP000696485"/>
    </source>
</evidence>
<accession>A0A9P5SNK7</accession>
<keyword evidence="3" id="KW-1185">Reference proteome</keyword>
<feature type="compositionally biased region" description="Polar residues" evidence="1">
    <location>
        <begin position="45"/>
        <end position="56"/>
    </location>
</feature>
<feature type="region of interest" description="Disordered" evidence="1">
    <location>
        <begin position="382"/>
        <end position="406"/>
    </location>
</feature>
<comment type="caution">
    <text evidence="2">The sequence shown here is derived from an EMBL/GenBank/DDBJ whole genome shotgun (WGS) entry which is preliminary data.</text>
</comment>
<feature type="compositionally biased region" description="Polar residues" evidence="1">
    <location>
        <begin position="640"/>
        <end position="657"/>
    </location>
</feature>
<feature type="compositionally biased region" description="Polar residues" evidence="1">
    <location>
        <begin position="189"/>
        <end position="208"/>
    </location>
</feature>
<evidence type="ECO:0000256" key="1">
    <source>
        <dbReference type="SAM" id="MobiDB-lite"/>
    </source>
</evidence>
<name>A0A9P5SNK7_9FUNG</name>